<dbReference type="GO" id="GO:0005634">
    <property type="term" value="C:nucleus"/>
    <property type="evidence" value="ECO:0007669"/>
    <property type="project" value="UniProtKB-SubCell"/>
</dbReference>
<comment type="subcellular location">
    <subcellularLocation>
        <location evidence="1 12">Nucleus</location>
    </subcellularLocation>
</comment>
<keyword evidence="5 12" id="KW-0862">Zinc</keyword>
<evidence type="ECO:0000256" key="8">
    <source>
        <dbReference type="ARBA" id="ARBA00023159"/>
    </source>
</evidence>
<dbReference type="RefSeq" id="XP_014059727.1">
    <property type="nucleotide sequence ID" value="XM_014204252.2"/>
</dbReference>
<dbReference type="SUPFAM" id="SSF81296">
    <property type="entry name" value="E set domains"/>
    <property type="match status" value="1"/>
</dbReference>
<dbReference type="GO" id="GO:0003700">
    <property type="term" value="F:DNA-binding transcription factor activity"/>
    <property type="evidence" value="ECO:0007669"/>
    <property type="project" value="InterPro"/>
</dbReference>
<dbReference type="SMART" id="SM00429">
    <property type="entry name" value="IPT"/>
    <property type="match status" value="1"/>
</dbReference>
<evidence type="ECO:0000256" key="12">
    <source>
        <dbReference type="RuleBase" id="RU004489"/>
    </source>
</evidence>
<protein>
    <submittedName>
        <fullName evidence="16">Transcription factor COE3 isoform X12</fullName>
    </submittedName>
</protein>
<dbReference type="Pfam" id="PF01833">
    <property type="entry name" value="TIG"/>
    <property type="match status" value="1"/>
</dbReference>
<dbReference type="CDD" id="cd11606">
    <property type="entry name" value="COE_DBD"/>
    <property type="match status" value="1"/>
</dbReference>
<keyword evidence="6 12" id="KW-0805">Transcription regulation</keyword>
<dbReference type="CDD" id="cd01175">
    <property type="entry name" value="IPT_COE"/>
    <property type="match status" value="1"/>
</dbReference>
<dbReference type="InterPro" id="IPR038173">
    <property type="entry name" value="COE_DBD_sf"/>
</dbReference>
<keyword evidence="12" id="KW-0217">Developmental protein</keyword>
<evidence type="ECO:0000256" key="1">
    <source>
        <dbReference type="ARBA" id="ARBA00004123"/>
    </source>
</evidence>
<keyword evidence="3 12" id="KW-0479">Metal-binding</keyword>
<evidence type="ECO:0000256" key="2">
    <source>
        <dbReference type="ARBA" id="ARBA00010340"/>
    </source>
</evidence>
<evidence type="ECO:0000256" key="9">
    <source>
        <dbReference type="ARBA" id="ARBA00023163"/>
    </source>
</evidence>
<evidence type="ECO:0000256" key="11">
    <source>
        <dbReference type="ARBA" id="ARBA00065252"/>
    </source>
</evidence>
<dbReference type="InterPro" id="IPR003523">
    <property type="entry name" value="Transcription_factor_COE"/>
</dbReference>
<dbReference type="Gene3D" id="2.60.40.10">
    <property type="entry name" value="Immunoglobulins"/>
    <property type="match status" value="1"/>
</dbReference>
<evidence type="ECO:0000256" key="7">
    <source>
        <dbReference type="ARBA" id="ARBA00023125"/>
    </source>
</evidence>
<proteinExistence type="inferred from homology"/>
<dbReference type="InterPro" id="IPR018350">
    <property type="entry name" value="Transcription_factor_COE_CS"/>
</dbReference>
<feature type="compositionally biased region" description="Polar residues" evidence="13">
    <location>
        <begin position="529"/>
        <end position="538"/>
    </location>
</feature>
<dbReference type="FunFam" id="2.60.40.10:FF:001696">
    <property type="entry name" value="Transcription factor COE3"/>
    <property type="match status" value="1"/>
</dbReference>
<dbReference type="InterPro" id="IPR038006">
    <property type="entry name" value="COE_IPT"/>
</dbReference>
<evidence type="ECO:0000313" key="16">
    <source>
        <dbReference type="RefSeq" id="XP_014059727.1"/>
    </source>
</evidence>
<keyword evidence="7 12" id="KW-0238">DNA-binding</keyword>
<name>A0A1S3S5W2_SALSA</name>
<dbReference type="InterPro" id="IPR014756">
    <property type="entry name" value="Ig_E-set"/>
</dbReference>
<dbReference type="PANTHER" id="PTHR10747">
    <property type="entry name" value="TRANSCRIPTION FACTOR COE FAMILY MEMBER"/>
    <property type="match status" value="1"/>
</dbReference>
<keyword evidence="4 12" id="KW-0863">Zinc-finger</keyword>
<comment type="similarity">
    <text evidence="2 12">Belongs to the COE family.</text>
</comment>
<dbReference type="AlphaFoldDB" id="A0A1S3S5W2"/>
<keyword evidence="8" id="KW-0010">Activator</keyword>
<dbReference type="Gene3D" id="1.10.287.4280">
    <property type="match status" value="1"/>
</dbReference>
<dbReference type="GO" id="GO:0008270">
    <property type="term" value="F:zinc ion binding"/>
    <property type="evidence" value="ECO:0007669"/>
    <property type="project" value="UniProtKB-KW"/>
</dbReference>
<evidence type="ECO:0000256" key="13">
    <source>
        <dbReference type="SAM" id="MobiDB-lite"/>
    </source>
</evidence>
<evidence type="ECO:0000256" key="5">
    <source>
        <dbReference type="ARBA" id="ARBA00022833"/>
    </source>
</evidence>
<dbReference type="InterPro" id="IPR013783">
    <property type="entry name" value="Ig-like_fold"/>
</dbReference>
<evidence type="ECO:0000313" key="15">
    <source>
        <dbReference type="Proteomes" id="UP001652741"/>
    </source>
</evidence>
<dbReference type="GO" id="GO:0007399">
    <property type="term" value="P:nervous system development"/>
    <property type="evidence" value="ECO:0007669"/>
    <property type="project" value="UniProtKB-ARBA"/>
</dbReference>
<dbReference type="GO" id="GO:0045893">
    <property type="term" value="P:positive regulation of DNA-templated transcription"/>
    <property type="evidence" value="ECO:0007669"/>
    <property type="project" value="UniProtKB-ARBA"/>
</dbReference>
<dbReference type="GO" id="GO:0003677">
    <property type="term" value="F:DNA binding"/>
    <property type="evidence" value="ECO:0007669"/>
    <property type="project" value="UniProtKB-KW"/>
</dbReference>
<dbReference type="PROSITE" id="PS01345">
    <property type="entry name" value="COE"/>
    <property type="match status" value="1"/>
</dbReference>
<dbReference type="Proteomes" id="UP001652741">
    <property type="component" value="Chromosome ssa01"/>
</dbReference>
<keyword evidence="9 12" id="KW-0804">Transcription</keyword>
<feature type="region of interest" description="Disordered" evidence="13">
    <location>
        <begin position="440"/>
        <end position="471"/>
    </location>
</feature>
<dbReference type="InterPro" id="IPR032200">
    <property type="entry name" value="COE_DBD"/>
</dbReference>
<gene>
    <name evidence="16" type="primary">LOC106607303</name>
</gene>
<evidence type="ECO:0000259" key="14">
    <source>
        <dbReference type="SMART" id="SM00429"/>
    </source>
</evidence>
<dbReference type="GeneID" id="106607303"/>
<reference evidence="16" key="1">
    <citation type="submission" date="2025-08" db="UniProtKB">
        <authorList>
            <consortium name="RefSeq"/>
        </authorList>
    </citation>
    <scope>IDENTIFICATION</scope>
</reference>
<dbReference type="Pfam" id="PF16423">
    <property type="entry name" value="COE1_HLH"/>
    <property type="match status" value="1"/>
</dbReference>
<keyword evidence="10 12" id="KW-0539">Nucleus</keyword>
<evidence type="ECO:0000256" key="4">
    <source>
        <dbReference type="ARBA" id="ARBA00022771"/>
    </source>
</evidence>
<feature type="domain" description="IPT/TIG" evidence="14">
    <location>
        <begin position="252"/>
        <end position="336"/>
    </location>
</feature>
<feature type="region of interest" description="Disordered" evidence="13">
    <location>
        <begin position="519"/>
        <end position="548"/>
    </location>
</feature>
<keyword evidence="15" id="KW-1185">Reference proteome</keyword>
<organism evidence="15 16">
    <name type="scientific">Salmo salar</name>
    <name type="common">Atlantic salmon</name>
    <dbReference type="NCBI Taxonomy" id="8030"/>
    <lineage>
        <taxon>Eukaryota</taxon>
        <taxon>Metazoa</taxon>
        <taxon>Chordata</taxon>
        <taxon>Craniata</taxon>
        <taxon>Vertebrata</taxon>
        <taxon>Euteleostomi</taxon>
        <taxon>Actinopterygii</taxon>
        <taxon>Neopterygii</taxon>
        <taxon>Teleostei</taxon>
        <taxon>Protacanthopterygii</taxon>
        <taxon>Salmoniformes</taxon>
        <taxon>Salmonidae</taxon>
        <taxon>Salmoninae</taxon>
        <taxon>Salmo</taxon>
    </lineage>
</organism>
<comment type="subunit">
    <text evidence="11">Forms either a homodimer or a heterodimer with a related family member.</text>
</comment>
<dbReference type="InterPro" id="IPR002909">
    <property type="entry name" value="IPT_dom"/>
</dbReference>
<evidence type="ECO:0000256" key="3">
    <source>
        <dbReference type="ARBA" id="ARBA00022723"/>
    </source>
</evidence>
<dbReference type="Gene3D" id="2.60.40.3180">
    <property type="entry name" value="Transcription factor COE1, DNA-binding domain"/>
    <property type="match status" value="1"/>
</dbReference>
<dbReference type="Pfam" id="PF16422">
    <property type="entry name" value="COE1_DBD"/>
    <property type="match status" value="1"/>
</dbReference>
<dbReference type="FunFam" id="1.10.287.4280:FF:000001">
    <property type="entry name" value="transcription factor COE1 isoform X2"/>
    <property type="match status" value="1"/>
</dbReference>
<accession>A0A1S3S5W2</accession>
<dbReference type="InterPro" id="IPR032201">
    <property type="entry name" value="COE_HLH"/>
</dbReference>
<evidence type="ECO:0000256" key="10">
    <source>
        <dbReference type="ARBA" id="ARBA00023242"/>
    </source>
</evidence>
<dbReference type="FunFam" id="2.60.40.3180:FF:000001">
    <property type="entry name" value="transcription factor COE1 isoform X2"/>
    <property type="match status" value="1"/>
</dbReference>
<evidence type="ECO:0000256" key="6">
    <source>
        <dbReference type="ARBA" id="ARBA00023015"/>
    </source>
</evidence>
<sequence length="548" mass="60114">MFGIQETISRGGTTMKEEPLGGLNSVRSWMHTAGVVDANTAAQSGVGLARAHYEKQPPSNLRKSNFFHFVLALYDRQGQPVEIERTAYVDFVEKDKEPNSEKTNNGIHYKLQLLYSNGVRTEQDLFIRLIDSMTKQAIIYEGQDKNPEMCRVLLTHEIMCSRCCDKKSCGNRNETPSDPVIIDRFFLKFFLKCNQNCLKNAGNPRDMRRFQVVVSTTVNVDGHVLAVSDNMFVHNNSKHGRRARRLDPSEATPCIKAISPSEGWTTGGATVIIIGDNFFDGLQVVFGTMLVWSELITPHAIRVQTPPRHIPGVVEVTLSYKSKQFCKGAPGRFVYTALNEPTIDYGFQRLQKVIPRHPGDPERLPKEVLLKRAADLVEALYGMPHNNQEIILKRAADIAEALYSVPRNHNQIPSLANTASHGMMGVNSFSSQLAVNVSESQGNDQVGYSRNTSSASPRGYITSSTPQQSSYNTVSNSMNGYGNSGMSNLGVPSSPGFLNGSSANSPYGIKQKSAFAPVVRPQASPPPSCTSANGNGLQAMSGLVVPPM</sequence>